<evidence type="ECO:0008006" key="4">
    <source>
        <dbReference type="Google" id="ProtNLM"/>
    </source>
</evidence>
<sequence length="264" mass="30288">MLKPYYHFYLIATLLLATTVAYAQTDTINFSNRRLNTAYLTPGLKQYLVYTQNPLRHKTLGLGYWVRDVQVQTRQHKKVFVIQQHWYGNDTLNYRTVTSVNQADNFAPIYHAETVKGITKAYNWNAASMSGADTVMNNAAKSFSLNFKVPNFNWNLDMETFEMLPLAAGKTFAINFYDAGIGTPEYVIYQVQGSEPLILLDNQKVDCWKLFYEGKMPNGAPYTQTFWISKKSHEMLKEEDVAGGLIRYKIKLPGTTPDIVSRFK</sequence>
<organism evidence="2 3">
    <name type="scientific">Mucilaginibacter robiniae</name>
    <dbReference type="NCBI Taxonomy" id="2728022"/>
    <lineage>
        <taxon>Bacteria</taxon>
        <taxon>Pseudomonadati</taxon>
        <taxon>Bacteroidota</taxon>
        <taxon>Sphingobacteriia</taxon>
        <taxon>Sphingobacteriales</taxon>
        <taxon>Sphingobacteriaceae</taxon>
        <taxon>Mucilaginibacter</taxon>
    </lineage>
</organism>
<feature type="signal peptide" evidence="1">
    <location>
        <begin position="1"/>
        <end position="23"/>
    </location>
</feature>
<protein>
    <recommendedName>
        <fullName evidence="4">DUF3108 domain-containing protein</fullName>
    </recommendedName>
</protein>
<evidence type="ECO:0000256" key="1">
    <source>
        <dbReference type="SAM" id="SignalP"/>
    </source>
</evidence>
<dbReference type="Pfam" id="PF11306">
    <property type="entry name" value="DUF3108"/>
    <property type="match status" value="1"/>
</dbReference>
<feature type="chain" id="PRO_5029861071" description="DUF3108 domain-containing protein" evidence="1">
    <location>
        <begin position="24"/>
        <end position="264"/>
    </location>
</feature>
<dbReference type="InterPro" id="IPR021457">
    <property type="entry name" value="DUF3108"/>
</dbReference>
<evidence type="ECO:0000313" key="2">
    <source>
        <dbReference type="EMBL" id="QJD95794.1"/>
    </source>
</evidence>
<keyword evidence="1" id="KW-0732">Signal</keyword>
<dbReference type="KEGG" id="mrob:HH214_07875"/>
<name>A0A7L5E2E9_9SPHI</name>
<dbReference type="EMBL" id="CP051682">
    <property type="protein sequence ID" value="QJD95794.1"/>
    <property type="molecule type" value="Genomic_DNA"/>
</dbReference>
<accession>A0A7L5E2E9</accession>
<gene>
    <name evidence="2" type="ORF">HH214_07875</name>
</gene>
<dbReference type="Proteomes" id="UP000503278">
    <property type="component" value="Chromosome"/>
</dbReference>
<evidence type="ECO:0000313" key="3">
    <source>
        <dbReference type="Proteomes" id="UP000503278"/>
    </source>
</evidence>
<reference evidence="2 3" key="1">
    <citation type="submission" date="2020-04" db="EMBL/GenBank/DDBJ databases">
        <title>Genome sequencing of novel species.</title>
        <authorList>
            <person name="Heo J."/>
            <person name="Kim S.-J."/>
            <person name="Kim J.-S."/>
            <person name="Hong S.-B."/>
            <person name="Kwon S.-W."/>
        </authorList>
    </citation>
    <scope>NUCLEOTIDE SEQUENCE [LARGE SCALE GENOMIC DNA]</scope>
    <source>
        <strain evidence="2 3">F39-2</strain>
    </source>
</reference>
<keyword evidence="3" id="KW-1185">Reference proteome</keyword>
<proteinExistence type="predicted"/>
<dbReference type="AlphaFoldDB" id="A0A7L5E2E9"/>
<dbReference type="RefSeq" id="WP_169606800.1">
    <property type="nucleotide sequence ID" value="NZ_CP051682.1"/>
</dbReference>